<dbReference type="SUPFAM" id="SSF53756">
    <property type="entry name" value="UDP-Glycosyltransferase/glycogen phosphorylase"/>
    <property type="match status" value="1"/>
</dbReference>
<dbReference type="EMBL" id="DS547119">
    <property type="protein sequence ID" value="EDR04272.1"/>
    <property type="molecule type" value="Genomic_DNA"/>
</dbReference>
<name>B0DME8_LACBS</name>
<dbReference type="InParanoid" id="B0DME8"/>
<evidence type="ECO:0000313" key="3">
    <source>
        <dbReference type="Proteomes" id="UP000001194"/>
    </source>
</evidence>
<reference evidence="2 3" key="1">
    <citation type="journal article" date="2008" name="Nature">
        <title>The genome of Laccaria bicolor provides insights into mycorrhizal symbiosis.</title>
        <authorList>
            <person name="Martin F."/>
            <person name="Aerts A."/>
            <person name="Ahren D."/>
            <person name="Brun A."/>
            <person name="Danchin E.G.J."/>
            <person name="Duchaussoy F."/>
            <person name="Gibon J."/>
            <person name="Kohler A."/>
            <person name="Lindquist E."/>
            <person name="Pereda V."/>
            <person name="Salamov A."/>
            <person name="Shapiro H.J."/>
            <person name="Wuyts J."/>
            <person name="Blaudez D."/>
            <person name="Buee M."/>
            <person name="Brokstein P."/>
            <person name="Canbaeck B."/>
            <person name="Cohen D."/>
            <person name="Courty P.E."/>
            <person name="Coutinho P.M."/>
            <person name="Delaruelle C."/>
            <person name="Detter J.C."/>
            <person name="Deveau A."/>
            <person name="DiFazio S."/>
            <person name="Duplessis S."/>
            <person name="Fraissinet-Tachet L."/>
            <person name="Lucic E."/>
            <person name="Frey-Klett P."/>
            <person name="Fourrey C."/>
            <person name="Feussner I."/>
            <person name="Gay G."/>
            <person name="Grimwood J."/>
            <person name="Hoegger P.J."/>
            <person name="Jain P."/>
            <person name="Kilaru S."/>
            <person name="Labbe J."/>
            <person name="Lin Y.C."/>
            <person name="Legue V."/>
            <person name="Le Tacon F."/>
            <person name="Marmeisse R."/>
            <person name="Melayah D."/>
            <person name="Montanini B."/>
            <person name="Muratet M."/>
            <person name="Nehls U."/>
            <person name="Niculita-Hirzel H."/>
            <person name="Oudot-Le Secq M.P."/>
            <person name="Peter M."/>
            <person name="Quesneville H."/>
            <person name="Rajashekar B."/>
            <person name="Reich M."/>
            <person name="Rouhier N."/>
            <person name="Schmutz J."/>
            <person name="Yin T."/>
            <person name="Chalot M."/>
            <person name="Henrissat B."/>
            <person name="Kuees U."/>
            <person name="Lucas S."/>
            <person name="Van de Peer Y."/>
            <person name="Podila G.K."/>
            <person name="Polle A."/>
            <person name="Pukkila P.J."/>
            <person name="Richardson P.M."/>
            <person name="Rouze P."/>
            <person name="Sanders I.R."/>
            <person name="Stajich J.E."/>
            <person name="Tunlid A."/>
            <person name="Tuskan G."/>
            <person name="Grigoriev I.V."/>
        </authorList>
    </citation>
    <scope>NUCLEOTIDE SEQUENCE [LARGE SCALE GENOMIC DNA]</scope>
    <source>
        <strain evidence="3">S238N-H82 / ATCC MYA-4686</strain>
    </source>
</reference>
<dbReference type="KEGG" id="lbc:LACBIDRAFT_304818"/>
<proteinExistence type="predicted"/>
<keyword evidence="1" id="KW-0812">Transmembrane</keyword>
<dbReference type="GO" id="GO:0070600">
    <property type="term" value="P:fungal-type cell wall (1-&gt;3)-alpha-glucan biosynthetic process"/>
    <property type="evidence" value="ECO:0007669"/>
    <property type="project" value="TreeGrafter"/>
</dbReference>
<gene>
    <name evidence="2" type="ORF">LACBIDRAFT_304818</name>
</gene>
<keyword evidence="3" id="KW-1185">Reference proteome</keyword>
<dbReference type="OrthoDB" id="512920at2759"/>
<dbReference type="AlphaFoldDB" id="B0DME8"/>
<evidence type="ECO:0000256" key="1">
    <source>
        <dbReference type="SAM" id="Phobius"/>
    </source>
</evidence>
<evidence type="ECO:0000313" key="2">
    <source>
        <dbReference type="EMBL" id="EDR04272.1"/>
    </source>
</evidence>
<dbReference type="HOGENOM" id="CLU_1777798_0_0_1"/>
<dbReference type="GeneID" id="6080787"/>
<keyword evidence="1" id="KW-0472">Membrane</keyword>
<protein>
    <submittedName>
        <fullName evidence="2">Glycosyltransferase family 5 protein</fullName>
    </submittedName>
</protein>
<dbReference type="PANTHER" id="PTHR47182">
    <property type="entry name" value="CELL WALL ALPHA-1,3-GLUCAN SYNTHASE AGS1-RELATED"/>
    <property type="match status" value="1"/>
</dbReference>
<accession>B0DME8</accession>
<dbReference type="InterPro" id="IPR058655">
    <property type="entry name" value="Mok11-14/Ags1-like"/>
</dbReference>
<dbReference type="GO" id="GO:0009277">
    <property type="term" value="C:fungal-type cell wall"/>
    <property type="evidence" value="ECO:0007669"/>
    <property type="project" value="TreeGrafter"/>
</dbReference>
<dbReference type="PANTHER" id="PTHR47182:SF2">
    <property type="entry name" value="CELL WALL ALPHA-1,3-GLUCAN SYNTHASE AGS1"/>
    <property type="match status" value="1"/>
</dbReference>
<dbReference type="RefSeq" id="XP_001885163.1">
    <property type="nucleotide sequence ID" value="XM_001885128.1"/>
</dbReference>
<dbReference type="Proteomes" id="UP000001194">
    <property type="component" value="Unassembled WGS sequence"/>
</dbReference>
<organism evidence="3">
    <name type="scientific">Laccaria bicolor (strain S238N-H82 / ATCC MYA-4686)</name>
    <name type="common">Bicoloured deceiver</name>
    <name type="synonym">Laccaria laccata var. bicolor</name>
    <dbReference type="NCBI Taxonomy" id="486041"/>
    <lineage>
        <taxon>Eukaryota</taxon>
        <taxon>Fungi</taxon>
        <taxon>Dikarya</taxon>
        <taxon>Basidiomycota</taxon>
        <taxon>Agaricomycotina</taxon>
        <taxon>Agaricomycetes</taxon>
        <taxon>Agaricomycetidae</taxon>
        <taxon>Agaricales</taxon>
        <taxon>Agaricineae</taxon>
        <taxon>Hydnangiaceae</taxon>
        <taxon>Laccaria</taxon>
    </lineage>
</organism>
<sequence>MLQRMHTTFQTAVYHLTQVGHIICAKAPPVASVIDLYGRFAAEKLTRRIIPRARVLKTGVHSATPYLFSGADVALIPSRDEPFGFVVVGFGRKGALGVGGLGLMLGWVGVISSLITRDSWRVGITAISPFGRRSWRSSWLLRELCT</sequence>
<keyword evidence="1" id="KW-1133">Transmembrane helix</keyword>
<dbReference type="STRING" id="486041.B0DME8"/>
<feature type="transmembrane region" description="Helical" evidence="1">
    <location>
        <begin position="95"/>
        <end position="115"/>
    </location>
</feature>
<keyword evidence="2" id="KW-0808">Transferase</keyword>
<dbReference type="GO" id="GO:0047657">
    <property type="term" value="F:alpha-1,3-glucan synthase activity"/>
    <property type="evidence" value="ECO:0007669"/>
    <property type="project" value="TreeGrafter"/>
</dbReference>